<keyword evidence="1" id="KW-0472">Membrane</keyword>
<accession>A0A5J5FA50</accession>
<feature type="transmembrane region" description="Helical" evidence="1">
    <location>
        <begin position="20"/>
        <end position="45"/>
    </location>
</feature>
<evidence type="ECO:0000256" key="1">
    <source>
        <dbReference type="SAM" id="Phobius"/>
    </source>
</evidence>
<reference evidence="2 3" key="1">
    <citation type="submission" date="2019-09" db="EMBL/GenBank/DDBJ databases">
        <title>Draft genome of the ectomycorrhizal ascomycete Sphaerosporella brunnea.</title>
        <authorList>
            <consortium name="DOE Joint Genome Institute"/>
            <person name="Benucci G.M."/>
            <person name="Marozzi G."/>
            <person name="Antonielli L."/>
            <person name="Sanchez S."/>
            <person name="Marco P."/>
            <person name="Wang X."/>
            <person name="Falini L.B."/>
            <person name="Barry K."/>
            <person name="Haridas S."/>
            <person name="Lipzen A."/>
            <person name="Labutti K."/>
            <person name="Grigoriev I.V."/>
            <person name="Murat C."/>
            <person name="Martin F."/>
            <person name="Albertini E."/>
            <person name="Donnini D."/>
            <person name="Bonito G."/>
        </authorList>
    </citation>
    <scope>NUCLEOTIDE SEQUENCE [LARGE SCALE GENOMIC DNA]</scope>
    <source>
        <strain evidence="2 3">Sb_GMNB300</strain>
    </source>
</reference>
<organism evidence="2 3">
    <name type="scientific">Sphaerosporella brunnea</name>
    <dbReference type="NCBI Taxonomy" id="1250544"/>
    <lineage>
        <taxon>Eukaryota</taxon>
        <taxon>Fungi</taxon>
        <taxon>Dikarya</taxon>
        <taxon>Ascomycota</taxon>
        <taxon>Pezizomycotina</taxon>
        <taxon>Pezizomycetes</taxon>
        <taxon>Pezizales</taxon>
        <taxon>Pyronemataceae</taxon>
        <taxon>Sphaerosporella</taxon>
    </lineage>
</organism>
<sequence>MDLGGGLLFFGYSVMRFTVMYAWSFFPFPFTFCCLCAVFLCSLGLITVKKGRRKLRLGVLFFLFSFLHVAFRFLMHRVVLPTLLCCVVFRDVLFFVLFLVSCPARHCAAARLPL</sequence>
<name>A0A5J5FA50_9PEZI</name>
<feature type="transmembrane region" description="Helical" evidence="1">
    <location>
        <begin position="57"/>
        <end position="75"/>
    </location>
</feature>
<keyword evidence="3" id="KW-1185">Reference proteome</keyword>
<protein>
    <submittedName>
        <fullName evidence="2">Uncharacterized protein</fullName>
    </submittedName>
</protein>
<gene>
    <name evidence="2" type="ORF">FN846DRAFT_928102</name>
</gene>
<dbReference type="AlphaFoldDB" id="A0A5J5FA50"/>
<evidence type="ECO:0000313" key="2">
    <source>
        <dbReference type="EMBL" id="KAA8913910.1"/>
    </source>
</evidence>
<comment type="caution">
    <text evidence="2">The sequence shown here is derived from an EMBL/GenBank/DDBJ whole genome shotgun (WGS) entry which is preliminary data.</text>
</comment>
<keyword evidence="1" id="KW-1133">Transmembrane helix</keyword>
<proteinExistence type="predicted"/>
<dbReference type="EMBL" id="VXIS01000011">
    <property type="protein sequence ID" value="KAA8913910.1"/>
    <property type="molecule type" value="Genomic_DNA"/>
</dbReference>
<feature type="transmembrane region" description="Helical" evidence="1">
    <location>
        <begin position="81"/>
        <end position="102"/>
    </location>
</feature>
<dbReference type="Proteomes" id="UP000326924">
    <property type="component" value="Unassembled WGS sequence"/>
</dbReference>
<evidence type="ECO:0000313" key="3">
    <source>
        <dbReference type="Proteomes" id="UP000326924"/>
    </source>
</evidence>
<keyword evidence="1" id="KW-0812">Transmembrane</keyword>
<dbReference type="InParanoid" id="A0A5J5FA50"/>